<evidence type="ECO:0000259" key="6">
    <source>
        <dbReference type="Pfam" id="PF04542"/>
    </source>
</evidence>
<evidence type="ECO:0000256" key="4">
    <source>
        <dbReference type="ARBA" id="ARBA00023125"/>
    </source>
</evidence>
<dbReference type="CDD" id="cd06171">
    <property type="entry name" value="Sigma70_r4"/>
    <property type="match status" value="1"/>
</dbReference>
<proteinExistence type="inferred from homology"/>
<evidence type="ECO:0000256" key="5">
    <source>
        <dbReference type="ARBA" id="ARBA00023163"/>
    </source>
</evidence>
<dbReference type="SUPFAM" id="SSF88946">
    <property type="entry name" value="Sigma2 domain of RNA polymerase sigma factors"/>
    <property type="match status" value="1"/>
</dbReference>
<dbReference type="EMBL" id="FRBL01000006">
    <property type="protein sequence ID" value="SHM12727.1"/>
    <property type="molecule type" value="Genomic_DNA"/>
</dbReference>
<accession>A0A1M7G9X7</accession>
<evidence type="ECO:0000259" key="7">
    <source>
        <dbReference type="Pfam" id="PF04545"/>
    </source>
</evidence>
<dbReference type="Proteomes" id="UP000184420">
    <property type="component" value="Unassembled WGS sequence"/>
</dbReference>
<keyword evidence="9" id="KW-1185">Reference proteome</keyword>
<dbReference type="InterPro" id="IPR014284">
    <property type="entry name" value="RNA_pol_sigma-70_dom"/>
</dbReference>
<gene>
    <name evidence="8" type="ORF">SAMN05444266_106452</name>
</gene>
<sequence>MDSPSTYTEQELVDGLRSRNQKIFSYLYDQYSATLYGVVVKVLNDRASAGDVLQDVFLKIWKNIDQYDEERGRLFTWMLNICRNTAIDVLRSKSHKLDQKIQNITDDVHVKNEPLVVHMQVDHLGFSKMLEHLSKDQRNLIDLAYYKGCTQEEIARVLDIPLGTVKTRMRTALNQLKQIVKNIDK</sequence>
<dbReference type="GO" id="GO:0006352">
    <property type="term" value="P:DNA-templated transcription initiation"/>
    <property type="evidence" value="ECO:0007669"/>
    <property type="project" value="InterPro"/>
</dbReference>
<evidence type="ECO:0000256" key="1">
    <source>
        <dbReference type="ARBA" id="ARBA00010641"/>
    </source>
</evidence>
<keyword evidence="2" id="KW-0805">Transcription regulation</keyword>
<name>A0A1M7G9X7_9BACT</name>
<keyword evidence="4" id="KW-0238">DNA-binding</keyword>
<dbReference type="PANTHER" id="PTHR43133:SF62">
    <property type="entry name" value="RNA POLYMERASE SIGMA FACTOR SIGZ"/>
    <property type="match status" value="1"/>
</dbReference>
<dbReference type="STRING" id="1419482.SAMN05444266_106452"/>
<dbReference type="Pfam" id="PF04545">
    <property type="entry name" value="Sigma70_r4"/>
    <property type="match status" value="1"/>
</dbReference>
<organism evidence="8 9">
    <name type="scientific">Chitinophaga jiangningensis</name>
    <dbReference type="NCBI Taxonomy" id="1419482"/>
    <lineage>
        <taxon>Bacteria</taxon>
        <taxon>Pseudomonadati</taxon>
        <taxon>Bacteroidota</taxon>
        <taxon>Chitinophagia</taxon>
        <taxon>Chitinophagales</taxon>
        <taxon>Chitinophagaceae</taxon>
        <taxon>Chitinophaga</taxon>
    </lineage>
</organism>
<dbReference type="Pfam" id="PF04542">
    <property type="entry name" value="Sigma70_r2"/>
    <property type="match status" value="1"/>
</dbReference>
<feature type="domain" description="RNA polymerase sigma-70 region 4" evidence="7">
    <location>
        <begin position="130"/>
        <end position="178"/>
    </location>
</feature>
<reference evidence="8 9" key="1">
    <citation type="submission" date="2016-11" db="EMBL/GenBank/DDBJ databases">
        <authorList>
            <person name="Jaros S."/>
            <person name="Januszkiewicz K."/>
            <person name="Wedrychowicz H."/>
        </authorList>
    </citation>
    <scope>NUCLEOTIDE SEQUENCE [LARGE SCALE GENOMIC DNA]</scope>
    <source>
        <strain evidence="8 9">DSM 27406</strain>
    </source>
</reference>
<dbReference type="GO" id="GO:0016987">
    <property type="term" value="F:sigma factor activity"/>
    <property type="evidence" value="ECO:0007669"/>
    <property type="project" value="UniProtKB-KW"/>
</dbReference>
<dbReference type="NCBIfam" id="TIGR02937">
    <property type="entry name" value="sigma70-ECF"/>
    <property type="match status" value="1"/>
</dbReference>
<dbReference type="InterPro" id="IPR039425">
    <property type="entry name" value="RNA_pol_sigma-70-like"/>
</dbReference>
<dbReference type="InterPro" id="IPR007627">
    <property type="entry name" value="RNA_pol_sigma70_r2"/>
</dbReference>
<protein>
    <submittedName>
        <fullName evidence="8">RNA polymerase sigma-70 factor, ECF subfamily</fullName>
    </submittedName>
</protein>
<dbReference type="InterPro" id="IPR013325">
    <property type="entry name" value="RNA_pol_sigma_r2"/>
</dbReference>
<feature type="domain" description="RNA polymerase sigma-70 region 2" evidence="6">
    <location>
        <begin position="27"/>
        <end position="94"/>
    </location>
</feature>
<dbReference type="Gene3D" id="1.10.1740.10">
    <property type="match status" value="1"/>
</dbReference>
<comment type="similarity">
    <text evidence="1">Belongs to the sigma-70 factor family. ECF subfamily.</text>
</comment>
<dbReference type="OrthoDB" id="9790423at2"/>
<evidence type="ECO:0000313" key="8">
    <source>
        <dbReference type="EMBL" id="SHM12727.1"/>
    </source>
</evidence>
<keyword evidence="3" id="KW-0731">Sigma factor</keyword>
<dbReference type="InterPro" id="IPR013324">
    <property type="entry name" value="RNA_pol_sigma_r3/r4-like"/>
</dbReference>
<evidence type="ECO:0000313" key="9">
    <source>
        <dbReference type="Proteomes" id="UP000184420"/>
    </source>
</evidence>
<evidence type="ECO:0000256" key="2">
    <source>
        <dbReference type="ARBA" id="ARBA00023015"/>
    </source>
</evidence>
<dbReference type="RefSeq" id="WP_073083674.1">
    <property type="nucleotide sequence ID" value="NZ_FRBL01000006.1"/>
</dbReference>
<dbReference type="Gene3D" id="1.10.10.10">
    <property type="entry name" value="Winged helix-like DNA-binding domain superfamily/Winged helix DNA-binding domain"/>
    <property type="match status" value="1"/>
</dbReference>
<dbReference type="PANTHER" id="PTHR43133">
    <property type="entry name" value="RNA POLYMERASE ECF-TYPE SIGMA FACTO"/>
    <property type="match status" value="1"/>
</dbReference>
<dbReference type="InterPro" id="IPR036388">
    <property type="entry name" value="WH-like_DNA-bd_sf"/>
</dbReference>
<dbReference type="InterPro" id="IPR007630">
    <property type="entry name" value="RNA_pol_sigma70_r4"/>
</dbReference>
<dbReference type="GO" id="GO:0003677">
    <property type="term" value="F:DNA binding"/>
    <property type="evidence" value="ECO:0007669"/>
    <property type="project" value="UniProtKB-KW"/>
</dbReference>
<evidence type="ECO:0000256" key="3">
    <source>
        <dbReference type="ARBA" id="ARBA00023082"/>
    </source>
</evidence>
<keyword evidence="5" id="KW-0804">Transcription</keyword>
<dbReference type="SUPFAM" id="SSF88659">
    <property type="entry name" value="Sigma3 and sigma4 domains of RNA polymerase sigma factors"/>
    <property type="match status" value="1"/>
</dbReference>
<dbReference type="AlphaFoldDB" id="A0A1M7G9X7"/>